<dbReference type="PANTHER" id="PTHR33452">
    <property type="entry name" value="OXIDOREDUCTASE CATD-RELATED"/>
    <property type="match status" value="1"/>
</dbReference>
<feature type="transmembrane region" description="Helical" evidence="7">
    <location>
        <begin position="51"/>
        <end position="70"/>
    </location>
</feature>
<dbReference type="InterPro" id="IPR051907">
    <property type="entry name" value="DoxX-like_oxidoreductase"/>
</dbReference>
<sequence length="142" mass="14573">MLDHKTAPYAALALRVASGVTFIAHGLLKVLVFTPAGTAGFFQSLGLPGPLAYATIAAELLGGLALVLGFQTRLVALGLIPILLGAVFFAHGGNGWVFSNEGGGWEFPMFWAVTNLVIAGLGSGAFALDLSSWAKSKNLAAS</sequence>
<evidence type="ECO:0000256" key="3">
    <source>
        <dbReference type="ARBA" id="ARBA00022475"/>
    </source>
</evidence>
<comment type="similarity">
    <text evidence="2">Belongs to the DoxX family.</text>
</comment>
<evidence type="ECO:0000313" key="8">
    <source>
        <dbReference type="EMBL" id="CUH78654.1"/>
    </source>
</evidence>
<gene>
    <name evidence="8" type="primary">catD_2</name>
    <name evidence="8" type="ORF">TRM7557_01982</name>
</gene>
<dbReference type="InterPro" id="IPR032808">
    <property type="entry name" value="DoxX"/>
</dbReference>
<comment type="subcellular location">
    <subcellularLocation>
        <location evidence="1">Cell membrane</location>
        <topology evidence="1">Multi-pass membrane protein</topology>
    </subcellularLocation>
</comment>
<keyword evidence="9" id="KW-1185">Reference proteome</keyword>
<protein>
    <submittedName>
        <fullName evidence="8">Putative oxidoreductase CatD</fullName>
        <ecNumber evidence="8">1.-.-.-</ecNumber>
    </submittedName>
</protein>
<keyword evidence="6 7" id="KW-0472">Membrane</keyword>
<evidence type="ECO:0000313" key="9">
    <source>
        <dbReference type="Proteomes" id="UP000052022"/>
    </source>
</evidence>
<evidence type="ECO:0000256" key="6">
    <source>
        <dbReference type="ARBA" id="ARBA00023136"/>
    </source>
</evidence>
<dbReference type="Pfam" id="PF07681">
    <property type="entry name" value="DoxX"/>
    <property type="match status" value="1"/>
</dbReference>
<feature type="transmembrane region" description="Helical" evidence="7">
    <location>
        <begin position="12"/>
        <end position="31"/>
    </location>
</feature>
<organism evidence="8 9">
    <name type="scientific">Tritonibacter multivorans</name>
    <dbReference type="NCBI Taxonomy" id="928856"/>
    <lineage>
        <taxon>Bacteria</taxon>
        <taxon>Pseudomonadati</taxon>
        <taxon>Pseudomonadota</taxon>
        <taxon>Alphaproteobacteria</taxon>
        <taxon>Rhodobacterales</taxon>
        <taxon>Paracoccaceae</taxon>
        <taxon>Tritonibacter</taxon>
    </lineage>
</organism>
<dbReference type="PANTHER" id="PTHR33452:SF1">
    <property type="entry name" value="INNER MEMBRANE PROTEIN YPHA-RELATED"/>
    <property type="match status" value="1"/>
</dbReference>
<dbReference type="GO" id="GO:0016491">
    <property type="term" value="F:oxidoreductase activity"/>
    <property type="evidence" value="ECO:0007669"/>
    <property type="project" value="UniProtKB-KW"/>
</dbReference>
<dbReference type="OrthoDB" id="5382961at2"/>
<reference evidence="8 9" key="1">
    <citation type="submission" date="2015-09" db="EMBL/GenBank/DDBJ databases">
        <authorList>
            <consortium name="Swine Surveillance"/>
        </authorList>
    </citation>
    <scope>NUCLEOTIDE SEQUENCE [LARGE SCALE GENOMIC DNA]</scope>
    <source>
        <strain evidence="8 9">CECT 7557</strain>
    </source>
</reference>
<dbReference type="Proteomes" id="UP000052022">
    <property type="component" value="Unassembled WGS sequence"/>
</dbReference>
<feature type="transmembrane region" description="Helical" evidence="7">
    <location>
        <begin position="109"/>
        <end position="128"/>
    </location>
</feature>
<dbReference type="EC" id="1.-.-.-" evidence="8"/>
<feature type="transmembrane region" description="Helical" evidence="7">
    <location>
        <begin position="77"/>
        <end position="97"/>
    </location>
</feature>
<evidence type="ECO:0000256" key="1">
    <source>
        <dbReference type="ARBA" id="ARBA00004651"/>
    </source>
</evidence>
<evidence type="ECO:0000256" key="2">
    <source>
        <dbReference type="ARBA" id="ARBA00006679"/>
    </source>
</evidence>
<evidence type="ECO:0000256" key="4">
    <source>
        <dbReference type="ARBA" id="ARBA00022692"/>
    </source>
</evidence>
<proteinExistence type="inferred from homology"/>
<keyword evidence="3" id="KW-1003">Cell membrane</keyword>
<dbReference type="GO" id="GO:0005886">
    <property type="term" value="C:plasma membrane"/>
    <property type="evidence" value="ECO:0007669"/>
    <property type="project" value="UniProtKB-SubCell"/>
</dbReference>
<dbReference type="AlphaFoldDB" id="A0A0P1GAW1"/>
<keyword evidence="4 7" id="KW-0812">Transmembrane</keyword>
<accession>A0A0P1GAW1</accession>
<name>A0A0P1GAW1_9RHOB</name>
<evidence type="ECO:0000256" key="5">
    <source>
        <dbReference type="ARBA" id="ARBA00022989"/>
    </source>
</evidence>
<dbReference type="STRING" id="928856.SAMN04488049_12026"/>
<keyword evidence="8" id="KW-0560">Oxidoreductase</keyword>
<dbReference type="RefSeq" id="WP_058290049.1">
    <property type="nucleotide sequence ID" value="NZ_CYSD01000032.1"/>
</dbReference>
<evidence type="ECO:0000256" key="7">
    <source>
        <dbReference type="SAM" id="Phobius"/>
    </source>
</evidence>
<dbReference type="EMBL" id="CYSD01000032">
    <property type="protein sequence ID" value="CUH78654.1"/>
    <property type="molecule type" value="Genomic_DNA"/>
</dbReference>
<keyword evidence="5 7" id="KW-1133">Transmembrane helix</keyword>